<comment type="function">
    <text evidence="7">May be involved in cell wall biosynthesis.</text>
</comment>
<dbReference type="GO" id="GO:0071555">
    <property type="term" value="P:cell wall organization"/>
    <property type="evidence" value="ECO:0007669"/>
    <property type="project" value="UniProtKB-UniRule"/>
</dbReference>
<dbReference type="InterPro" id="IPR004938">
    <property type="entry name" value="XG_FTase"/>
</dbReference>
<dbReference type="EC" id="2.4.1.-" evidence="7"/>
<evidence type="ECO:0000313" key="9">
    <source>
        <dbReference type="Proteomes" id="UP001372338"/>
    </source>
</evidence>
<dbReference type="GO" id="GO:0032580">
    <property type="term" value="C:Golgi cisterna membrane"/>
    <property type="evidence" value="ECO:0007669"/>
    <property type="project" value="UniProtKB-SubCell"/>
</dbReference>
<evidence type="ECO:0000256" key="4">
    <source>
        <dbReference type="ARBA" id="ARBA00023034"/>
    </source>
</evidence>
<dbReference type="EMBL" id="JAYWIO010000006">
    <property type="protein sequence ID" value="KAK7255100.1"/>
    <property type="molecule type" value="Genomic_DNA"/>
</dbReference>
<dbReference type="PANTHER" id="PTHR31889">
    <property type="entry name" value="FUCOSYLTRANSFERASE 2-RELATED"/>
    <property type="match status" value="1"/>
</dbReference>
<dbReference type="Gene3D" id="3.40.50.11340">
    <property type="match status" value="1"/>
</dbReference>
<evidence type="ECO:0000256" key="6">
    <source>
        <dbReference type="ARBA" id="ARBA00023316"/>
    </source>
</evidence>
<keyword evidence="4 7" id="KW-0333">Golgi apparatus</keyword>
<name>A0AAN9HWK4_CROPI</name>
<keyword evidence="2 7" id="KW-0328">Glycosyltransferase</keyword>
<evidence type="ECO:0000256" key="1">
    <source>
        <dbReference type="ARBA" id="ARBA00010481"/>
    </source>
</evidence>
<reference evidence="8 9" key="1">
    <citation type="submission" date="2024-01" db="EMBL/GenBank/DDBJ databases">
        <title>The genomes of 5 underutilized Papilionoideae crops provide insights into root nodulation and disease resistanc.</title>
        <authorList>
            <person name="Yuan L."/>
        </authorList>
    </citation>
    <scope>NUCLEOTIDE SEQUENCE [LARGE SCALE GENOMIC DNA]</scope>
    <source>
        <strain evidence="8">ZHUSHIDOU_FW_LH</strain>
        <tissue evidence="8">Leaf</tissue>
    </source>
</reference>
<dbReference type="Pfam" id="PF03254">
    <property type="entry name" value="XG_FTase"/>
    <property type="match status" value="1"/>
</dbReference>
<dbReference type="GO" id="GO:0008107">
    <property type="term" value="F:galactoside 2-alpha-L-fucosyltransferase activity"/>
    <property type="evidence" value="ECO:0007669"/>
    <property type="project" value="InterPro"/>
</dbReference>
<dbReference type="Proteomes" id="UP001372338">
    <property type="component" value="Unassembled WGS sequence"/>
</dbReference>
<keyword evidence="5" id="KW-0325">Glycoprotein</keyword>
<comment type="subcellular location">
    <subcellularLocation>
        <location evidence="7">Golgi apparatus</location>
        <location evidence="7">Golgi stack membrane</location>
        <topology evidence="7">Single-pass type II membrane protein</topology>
    </subcellularLocation>
</comment>
<evidence type="ECO:0000256" key="7">
    <source>
        <dbReference type="RuleBase" id="RU367004"/>
    </source>
</evidence>
<evidence type="ECO:0000256" key="5">
    <source>
        <dbReference type="ARBA" id="ARBA00023180"/>
    </source>
</evidence>
<dbReference type="AlphaFoldDB" id="A0AAN9HWK4"/>
<organism evidence="8 9">
    <name type="scientific">Crotalaria pallida</name>
    <name type="common">Smooth rattlebox</name>
    <name type="synonym">Crotalaria striata</name>
    <dbReference type="NCBI Taxonomy" id="3830"/>
    <lineage>
        <taxon>Eukaryota</taxon>
        <taxon>Viridiplantae</taxon>
        <taxon>Streptophyta</taxon>
        <taxon>Embryophyta</taxon>
        <taxon>Tracheophyta</taxon>
        <taxon>Spermatophyta</taxon>
        <taxon>Magnoliopsida</taxon>
        <taxon>eudicotyledons</taxon>
        <taxon>Gunneridae</taxon>
        <taxon>Pentapetalae</taxon>
        <taxon>rosids</taxon>
        <taxon>fabids</taxon>
        <taxon>Fabales</taxon>
        <taxon>Fabaceae</taxon>
        <taxon>Papilionoideae</taxon>
        <taxon>50 kb inversion clade</taxon>
        <taxon>genistoids sensu lato</taxon>
        <taxon>core genistoids</taxon>
        <taxon>Crotalarieae</taxon>
        <taxon>Crotalaria</taxon>
    </lineage>
</organism>
<evidence type="ECO:0000256" key="3">
    <source>
        <dbReference type="ARBA" id="ARBA00022679"/>
    </source>
</evidence>
<dbReference type="PANTHER" id="PTHR31889:SF57">
    <property type="entry name" value="FUCOSYLTRANSFERASE"/>
    <property type="match status" value="1"/>
</dbReference>
<accession>A0AAN9HWK4</accession>
<dbReference type="FunFam" id="3.40.50.11340:FF:000005">
    <property type="entry name" value="Galactoside 2-alpha-L-fucosyltransferase"/>
    <property type="match status" value="1"/>
</dbReference>
<keyword evidence="9" id="KW-1185">Reference proteome</keyword>
<gene>
    <name evidence="8" type="ORF">RIF29_28503</name>
</gene>
<dbReference type="GO" id="GO:0042546">
    <property type="term" value="P:cell wall biogenesis"/>
    <property type="evidence" value="ECO:0007669"/>
    <property type="project" value="InterPro"/>
</dbReference>
<comment type="similarity">
    <text evidence="1 7">Belongs to the glycosyltransferase 37 family.</text>
</comment>
<evidence type="ECO:0000313" key="8">
    <source>
        <dbReference type="EMBL" id="KAK7255100.1"/>
    </source>
</evidence>
<proteinExistence type="inferred from homology"/>
<sequence length="534" mass="60977">MTSLYQNTSFGLNNEFLKGKALEREGAHKNNTASEVLQGKIQNSATTEGRDENNIVAYEGNLDDKDKLLEGLLVSGFNKASCISRLQSHLYRKASPHKPSQYLISKLRKYEELHRRCGPNTKAYNKSMTNIQLSKNNHGDAATMCKYIIWSPTNGLGNRIISMAATFLYAMLTDRVLLVRFGKDMEGLFCEPFLNSTWMLPNNSPFWNQEHVETYESILEKDKANNISKVDLPSALFLYHQYIPKDPEKFFHCDHNQDLLRNIPLLISQTDQYFVPSLFMITSFKLEITKMFPENDTIIFHHLVRYLFHPSNEAWGLINRFYETYLAKANAKIGLQIRVFSPDATPKEAMMDLILSCTIENKLLPELDTKNLVSCSHQNQTLKAVLVASLYPEYGESLRAMYLNRPTASGELIAVYQPSHEEQQKFHDNMHDMKAWTEMYLLSLSDVLVTSSFSTFGYVAQGLGGFRPWLLVSPQEKKANSPSCDQDFSYEPCFHFPPKHECNGKPQKHFASSSPRLRECMDFHHGVKLVSGSA</sequence>
<dbReference type="GO" id="GO:0009969">
    <property type="term" value="P:xyloglucan biosynthetic process"/>
    <property type="evidence" value="ECO:0007669"/>
    <property type="project" value="TreeGrafter"/>
</dbReference>
<comment type="caution">
    <text evidence="8">The sequence shown here is derived from an EMBL/GenBank/DDBJ whole genome shotgun (WGS) entry which is preliminary data.</text>
</comment>
<keyword evidence="3 7" id="KW-0808">Transferase</keyword>
<protein>
    <recommendedName>
        <fullName evidence="7">Fucosyltransferase</fullName>
        <ecNumber evidence="7">2.4.1.-</ecNumber>
    </recommendedName>
</protein>
<keyword evidence="6 7" id="KW-0961">Cell wall biogenesis/degradation</keyword>
<evidence type="ECO:0000256" key="2">
    <source>
        <dbReference type="ARBA" id="ARBA00022676"/>
    </source>
</evidence>